<evidence type="ECO:0000313" key="2">
    <source>
        <dbReference type="EMBL" id="CAB3255673.1"/>
    </source>
</evidence>
<organism evidence="2 3">
    <name type="scientific">Arctia plantaginis</name>
    <name type="common">Wood tiger moth</name>
    <name type="synonym">Phalaena plantaginis</name>
    <dbReference type="NCBI Taxonomy" id="874455"/>
    <lineage>
        <taxon>Eukaryota</taxon>
        <taxon>Metazoa</taxon>
        <taxon>Ecdysozoa</taxon>
        <taxon>Arthropoda</taxon>
        <taxon>Hexapoda</taxon>
        <taxon>Insecta</taxon>
        <taxon>Pterygota</taxon>
        <taxon>Neoptera</taxon>
        <taxon>Endopterygota</taxon>
        <taxon>Lepidoptera</taxon>
        <taxon>Glossata</taxon>
        <taxon>Ditrysia</taxon>
        <taxon>Noctuoidea</taxon>
        <taxon>Erebidae</taxon>
        <taxon>Arctiinae</taxon>
        <taxon>Arctia</taxon>
    </lineage>
</organism>
<dbReference type="AlphaFoldDB" id="A0A8S1BB95"/>
<proteinExistence type="predicted"/>
<protein>
    <submittedName>
        <fullName evidence="2">Uncharacterized protein</fullName>
    </submittedName>
</protein>
<evidence type="ECO:0000313" key="3">
    <source>
        <dbReference type="Proteomes" id="UP000494106"/>
    </source>
</evidence>
<accession>A0A8S1BB95</accession>
<name>A0A8S1BB95_ARCPL</name>
<sequence>MGVRRCRASAAAGVREVVACRRALLQVPDSRAQPRRRSSARRHRLLLFIARVSVPSAKSVRLGGRSSVDCSSESAARPPRVARRQLTAAAPALTLAGAPARGG</sequence>
<dbReference type="EMBL" id="CADEBC010000577">
    <property type="protein sequence ID" value="CAB3255673.1"/>
    <property type="molecule type" value="Genomic_DNA"/>
</dbReference>
<comment type="caution">
    <text evidence="2">The sequence shown here is derived from an EMBL/GenBank/DDBJ whole genome shotgun (WGS) entry which is preliminary data.</text>
</comment>
<reference evidence="2 3" key="1">
    <citation type="submission" date="2020-04" db="EMBL/GenBank/DDBJ databases">
        <authorList>
            <person name="Wallbank WR R."/>
            <person name="Pardo Diaz C."/>
            <person name="Kozak K."/>
            <person name="Martin S."/>
            <person name="Jiggins C."/>
            <person name="Moest M."/>
            <person name="Warren A I."/>
            <person name="Byers J.R.P. K."/>
            <person name="Montejo-Kovacevich G."/>
            <person name="Yen C E."/>
        </authorList>
    </citation>
    <scope>NUCLEOTIDE SEQUENCE [LARGE SCALE GENOMIC DNA]</scope>
</reference>
<dbReference type="Proteomes" id="UP000494106">
    <property type="component" value="Unassembled WGS sequence"/>
</dbReference>
<gene>
    <name evidence="2" type="ORF">APLA_LOCUS15005</name>
</gene>
<feature type="region of interest" description="Disordered" evidence="1">
    <location>
        <begin position="62"/>
        <end position="88"/>
    </location>
</feature>
<evidence type="ECO:0000256" key="1">
    <source>
        <dbReference type="SAM" id="MobiDB-lite"/>
    </source>
</evidence>
<keyword evidence="3" id="KW-1185">Reference proteome</keyword>